<dbReference type="InterPro" id="IPR024930">
    <property type="entry name" value="Skp_dom_sf"/>
</dbReference>
<name>A0A3E1NRL6_9BACT</name>
<keyword evidence="2" id="KW-0732">Signal</keyword>
<dbReference type="AlphaFoldDB" id="A0A3E1NRL6"/>
<evidence type="ECO:0000313" key="4">
    <source>
        <dbReference type="Proteomes" id="UP000261284"/>
    </source>
</evidence>
<dbReference type="GO" id="GO:0051082">
    <property type="term" value="F:unfolded protein binding"/>
    <property type="evidence" value="ECO:0007669"/>
    <property type="project" value="InterPro"/>
</dbReference>
<evidence type="ECO:0000256" key="1">
    <source>
        <dbReference type="SAM" id="MobiDB-lite"/>
    </source>
</evidence>
<feature type="compositionally biased region" description="Low complexity" evidence="1">
    <location>
        <begin position="190"/>
        <end position="208"/>
    </location>
</feature>
<reference evidence="3 4" key="1">
    <citation type="submission" date="2018-08" db="EMBL/GenBank/DDBJ databases">
        <title>Chitinophagaceae sp. K23C18032701, a novel bacterium isolated from forest soil.</title>
        <authorList>
            <person name="Wang C."/>
        </authorList>
    </citation>
    <scope>NUCLEOTIDE SEQUENCE [LARGE SCALE GENOMIC DNA]</scope>
    <source>
        <strain evidence="3 4">K23C18032701</strain>
    </source>
</reference>
<feature type="chain" id="PRO_5017639107" evidence="2">
    <location>
        <begin position="24"/>
        <end position="208"/>
    </location>
</feature>
<sequence length="208" mass="23211">MKKVLFSLLAVVGLLLAANNTQAQAQQLKIGVFDIDLMVQNMPGYRNVDSLLEIYQRDSLAAEYEFITSELKRVDSTYKADSAANKAKTVLDMEKNQRQQFMMQVVYWQNYAQQKAEYKRGMLAQPLYEKVVDAYKKVLDTKKYTLVLKPGTIERGSSNAVIGNIFEDVAKELKMPLPAELGGGQDDEPQQQAPAKPATGAAKPATKK</sequence>
<dbReference type="OrthoDB" id="665329at2"/>
<evidence type="ECO:0000256" key="2">
    <source>
        <dbReference type="SAM" id="SignalP"/>
    </source>
</evidence>
<dbReference type="RefSeq" id="WP_116846239.1">
    <property type="nucleotide sequence ID" value="NZ_QTJU01000001.1"/>
</dbReference>
<gene>
    <name evidence="3" type="ORF">DXN05_05885</name>
</gene>
<dbReference type="EMBL" id="QTJU01000001">
    <property type="protein sequence ID" value="RFM30484.1"/>
    <property type="molecule type" value="Genomic_DNA"/>
</dbReference>
<protein>
    <submittedName>
        <fullName evidence="3">OmpH family outer membrane protein</fullName>
    </submittedName>
</protein>
<proteinExistence type="predicted"/>
<dbReference type="Pfam" id="PF03938">
    <property type="entry name" value="OmpH"/>
    <property type="match status" value="1"/>
</dbReference>
<comment type="caution">
    <text evidence="3">The sequence shown here is derived from an EMBL/GenBank/DDBJ whole genome shotgun (WGS) entry which is preliminary data.</text>
</comment>
<dbReference type="InterPro" id="IPR005632">
    <property type="entry name" value="Chaperone_Skp"/>
</dbReference>
<feature type="signal peptide" evidence="2">
    <location>
        <begin position="1"/>
        <end position="23"/>
    </location>
</feature>
<dbReference type="Proteomes" id="UP000261284">
    <property type="component" value="Unassembled WGS sequence"/>
</dbReference>
<feature type="region of interest" description="Disordered" evidence="1">
    <location>
        <begin position="176"/>
        <end position="208"/>
    </location>
</feature>
<dbReference type="Gene3D" id="3.30.910.20">
    <property type="entry name" value="Skp domain"/>
    <property type="match status" value="1"/>
</dbReference>
<evidence type="ECO:0000313" key="3">
    <source>
        <dbReference type="EMBL" id="RFM30484.1"/>
    </source>
</evidence>
<dbReference type="SMART" id="SM00935">
    <property type="entry name" value="OmpH"/>
    <property type="match status" value="1"/>
</dbReference>
<organism evidence="3 4">
    <name type="scientific">Deminuibacter soli</name>
    <dbReference type="NCBI Taxonomy" id="2291815"/>
    <lineage>
        <taxon>Bacteria</taxon>
        <taxon>Pseudomonadati</taxon>
        <taxon>Bacteroidota</taxon>
        <taxon>Chitinophagia</taxon>
        <taxon>Chitinophagales</taxon>
        <taxon>Chitinophagaceae</taxon>
        <taxon>Deminuibacter</taxon>
    </lineage>
</organism>
<accession>A0A3E1NRL6</accession>
<dbReference type="SUPFAM" id="SSF111384">
    <property type="entry name" value="OmpH-like"/>
    <property type="match status" value="1"/>
</dbReference>
<keyword evidence="4" id="KW-1185">Reference proteome</keyword>